<organism evidence="1">
    <name type="scientific">Rhizophora mucronata</name>
    <name type="common">Asiatic mangrove</name>
    <dbReference type="NCBI Taxonomy" id="61149"/>
    <lineage>
        <taxon>Eukaryota</taxon>
        <taxon>Viridiplantae</taxon>
        <taxon>Streptophyta</taxon>
        <taxon>Embryophyta</taxon>
        <taxon>Tracheophyta</taxon>
        <taxon>Spermatophyta</taxon>
        <taxon>Magnoliopsida</taxon>
        <taxon>eudicotyledons</taxon>
        <taxon>Gunneridae</taxon>
        <taxon>Pentapetalae</taxon>
        <taxon>rosids</taxon>
        <taxon>fabids</taxon>
        <taxon>Malpighiales</taxon>
        <taxon>Rhizophoraceae</taxon>
        <taxon>Rhizophora</taxon>
    </lineage>
</organism>
<name>A0A2P2QSK0_RHIMU</name>
<reference evidence="1" key="1">
    <citation type="submission" date="2018-02" db="EMBL/GenBank/DDBJ databases">
        <title>Rhizophora mucronata_Transcriptome.</title>
        <authorList>
            <person name="Meera S.P."/>
            <person name="Sreeshan A."/>
            <person name="Augustine A."/>
        </authorList>
    </citation>
    <scope>NUCLEOTIDE SEQUENCE</scope>
    <source>
        <tissue evidence="1">Leaf</tissue>
    </source>
</reference>
<dbReference type="EMBL" id="GGEC01089506">
    <property type="protein sequence ID" value="MBX69990.1"/>
    <property type="molecule type" value="Transcribed_RNA"/>
</dbReference>
<protein>
    <submittedName>
        <fullName evidence="1">Uncharacterized protein</fullName>
    </submittedName>
</protein>
<proteinExistence type="predicted"/>
<evidence type="ECO:0000313" key="1">
    <source>
        <dbReference type="EMBL" id="MBX69990.1"/>
    </source>
</evidence>
<accession>A0A2P2QSK0</accession>
<sequence length="11" mass="1313">MREKSSSIGRY</sequence>